<name>A0ABP3QRM0_9ACTN</name>
<feature type="transmembrane region" description="Helical" evidence="1">
    <location>
        <begin position="6"/>
        <end position="24"/>
    </location>
</feature>
<evidence type="ECO:0000313" key="3">
    <source>
        <dbReference type="Proteomes" id="UP001500668"/>
    </source>
</evidence>
<dbReference type="EMBL" id="BAAACA010000014">
    <property type="protein sequence ID" value="GAA0594287.1"/>
    <property type="molecule type" value="Genomic_DNA"/>
</dbReference>
<evidence type="ECO:0008006" key="4">
    <source>
        <dbReference type="Google" id="ProtNLM"/>
    </source>
</evidence>
<keyword evidence="1" id="KW-0812">Transmembrane</keyword>
<reference evidence="3" key="1">
    <citation type="journal article" date="2019" name="Int. J. Syst. Evol. Microbiol.">
        <title>The Global Catalogue of Microorganisms (GCM) 10K type strain sequencing project: providing services to taxonomists for standard genome sequencing and annotation.</title>
        <authorList>
            <consortium name="The Broad Institute Genomics Platform"/>
            <consortium name="The Broad Institute Genome Sequencing Center for Infectious Disease"/>
            <person name="Wu L."/>
            <person name="Ma J."/>
        </authorList>
    </citation>
    <scope>NUCLEOTIDE SEQUENCE [LARGE SCALE GENOMIC DNA]</scope>
    <source>
        <strain evidence="3">JCM 5067</strain>
    </source>
</reference>
<comment type="caution">
    <text evidence="2">The sequence shown here is derived from an EMBL/GenBank/DDBJ whole genome shotgun (WGS) entry which is preliminary data.</text>
</comment>
<evidence type="ECO:0000256" key="1">
    <source>
        <dbReference type="SAM" id="Phobius"/>
    </source>
</evidence>
<gene>
    <name evidence="2" type="ORF">GCM10010394_24580</name>
</gene>
<feature type="transmembrane region" description="Helical" evidence="1">
    <location>
        <begin position="110"/>
        <end position="136"/>
    </location>
</feature>
<proteinExistence type="predicted"/>
<keyword evidence="1" id="KW-0472">Membrane</keyword>
<feature type="transmembrane region" description="Helical" evidence="1">
    <location>
        <begin position="142"/>
        <end position="161"/>
    </location>
</feature>
<protein>
    <recommendedName>
        <fullName evidence="4">Integral membrane protein</fullName>
    </recommendedName>
</protein>
<dbReference type="Proteomes" id="UP001500668">
    <property type="component" value="Unassembled WGS sequence"/>
</dbReference>
<feature type="transmembrane region" description="Helical" evidence="1">
    <location>
        <begin position="44"/>
        <end position="66"/>
    </location>
</feature>
<organism evidence="2 3">
    <name type="scientific">Streptomyces crystallinus</name>
    <dbReference type="NCBI Taxonomy" id="68191"/>
    <lineage>
        <taxon>Bacteria</taxon>
        <taxon>Bacillati</taxon>
        <taxon>Actinomycetota</taxon>
        <taxon>Actinomycetes</taxon>
        <taxon>Kitasatosporales</taxon>
        <taxon>Streptomycetaceae</taxon>
        <taxon>Streptomyces</taxon>
    </lineage>
</organism>
<keyword evidence="3" id="KW-1185">Reference proteome</keyword>
<accession>A0ABP3QRM0</accession>
<keyword evidence="1" id="KW-1133">Transmembrane helix</keyword>
<feature type="transmembrane region" description="Helical" evidence="1">
    <location>
        <begin position="86"/>
        <end position="103"/>
    </location>
</feature>
<sequence>MTPAVPLALLGLVDAAFSGFRAYAGRDARIRKRRATARAALRGLATGAGLLLAPVLVAALLLLTAADRSATYDALTAGGTGYLVPLAVYATAVLLSLAAYLVLPFRASTLAVVIGLGPLTLLRPVVIATACAGALLNGGGRPALLLGAIAGAAVLAVEPVVHRRWYSEVLRP</sequence>
<evidence type="ECO:0000313" key="2">
    <source>
        <dbReference type="EMBL" id="GAA0594287.1"/>
    </source>
</evidence>
<dbReference type="RefSeq" id="WP_344073406.1">
    <property type="nucleotide sequence ID" value="NZ_BAAACA010000014.1"/>
</dbReference>